<dbReference type="EMBL" id="UINC01193237">
    <property type="protein sequence ID" value="SVE08750.1"/>
    <property type="molecule type" value="Genomic_DNA"/>
</dbReference>
<protein>
    <submittedName>
        <fullName evidence="2">Uncharacterized protein</fullName>
    </submittedName>
</protein>
<organism evidence="2">
    <name type="scientific">marine metagenome</name>
    <dbReference type="NCBI Taxonomy" id="408172"/>
    <lineage>
        <taxon>unclassified sequences</taxon>
        <taxon>metagenomes</taxon>
        <taxon>ecological metagenomes</taxon>
    </lineage>
</organism>
<gene>
    <name evidence="2" type="ORF">METZ01_LOCUS461604</name>
</gene>
<keyword evidence="1" id="KW-0812">Transmembrane</keyword>
<dbReference type="AlphaFoldDB" id="A0A383AMG5"/>
<sequence>MQDLIEKVFTDPTFVWVGLILVVLITLAVFKKLFKLVMI</sequence>
<feature type="non-terminal residue" evidence="2">
    <location>
        <position position="39"/>
    </location>
</feature>
<proteinExistence type="predicted"/>
<keyword evidence="1" id="KW-0472">Membrane</keyword>
<keyword evidence="1" id="KW-1133">Transmembrane helix</keyword>
<reference evidence="2" key="1">
    <citation type="submission" date="2018-05" db="EMBL/GenBank/DDBJ databases">
        <authorList>
            <person name="Lanie J.A."/>
            <person name="Ng W.-L."/>
            <person name="Kazmierczak K.M."/>
            <person name="Andrzejewski T.M."/>
            <person name="Davidsen T.M."/>
            <person name="Wayne K.J."/>
            <person name="Tettelin H."/>
            <person name="Glass J.I."/>
            <person name="Rusch D."/>
            <person name="Podicherti R."/>
            <person name="Tsui H.-C.T."/>
            <person name="Winkler M.E."/>
        </authorList>
    </citation>
    <scope>NUCLEOTIDE SEQUENCE</scope>
</reference>
<name>A0A383AMG5_9ZZZZ</name>
<accession>A0A383AMG5</accession>
<feature type="transmembrane region" description="Helical" evidence="1">
    <location>
        <begin position="13"/>
        <end position="30"/>
    </location>
</feature>
<evidence type="ECO:0000313" key="2">
    <source>
        <dbReference type="EMBL" id="SVE08750.1"/>
    </source>
</evidence>
<evidence type="ECO:0000256" key="1">
    <source>
        <dbReference type="SAM" id="Phobius"/>
    </source>
</evidence>